<name>A0A7C1FQ54_THERO</name>
<dbReference type="PANTHER" id="PTHR43808:SF17">
    <property type="entry name" value="PEPTIDASE M20"/>
    <property type="match status" value="1"/>
</dbReference>
<dbReference type="SUPFAM" id="SSF53187">
    <property type="entry name" value="Zn-dependent exopeptidases"/>
    <property type="match status" value="1"/>
</dbReference>
<dbReference type="InterPro" id="IPR001261">
    <property type="entry name" value="ArgE/DapE_CS"/>
</dbReference>
<dbReference type="Pfam" id="PF01546">
    <property type="entry name" value="Peptidase_M20"/>
    <property type="match status" value="1"/>
</dbReference>
<evidence type="ECO:0000256" key="4">
    <source>
        <dbReference type="ARBA" id="ARBA00022833"/>
    </source>
</evidence>
<comment type="cofactor">
    <cofactor evidence="1">
        <name>Zn(2+)</name>
        <dbReference type="ChEBI" id="CHEBI:29105"/>
    </cofactor>
</comment>
<keyword evidence="3 6" id="KW-0378">Hydrolase</keyword>
<feature type="domain" description="Peptidase M20 dimerisation" evidence="5">
    <location>
        <begin position="179"/>
        <end position="274"/>
    </location>
</feature>
<evidence type="ECO:0000256" key="2">
    <source>
        <dbReference type="ARBA" id="ARBA00022723"/>
    </source>
</evidence>
<dbReference type="Gene3D" id="3.40.630.10">
    <property type="entry name" value="Zn peptidases"/>
    <property type="match status" value="1"/>
</dbReference>
<dbReference type="InterPro" id="IPR002933">
    <property type="entry name" value="Peptidase_M20"/>
</dbReference>
<protein>
    <submittedName>
        <fullName evidence="6">M20/M25/M40 family metallo-hydrolase</fullName>
    </submittedName>
</protein>
<evidence type="ECO:0000256" key="3">
    <source>
        <dbReference type="ARBA" id="ARBA00022801"/>
    </source>
</evidence>
<dbReference type="InterPro" id="IPR050072">
    <property type="entry name" value="Peptidase_M20A"/>
</dbReference>
<dbReference type="Pfam" id="PF07687">
    <property type="entry name" value="M20_dimer"/>
    <property type="match status" value="1"/>
</dbReference>
<accession>A0A7C1FQ54</accession>
<dbReference type="PROSITE" id="PS00758">
    <property type="entry name" value="ARGE_DAPE_CPG2_1"/>
    <property type="match status" value="1"/>
</dbReference>
<dbReference type="Gene3D" id="3.30.70.360">
    <property type="match status" value="1"/>
</dbReference>
<dbReference type="InterPro" id="IPR036264">
    <property type="entry name" value="Bact_exopeptidase_dim_dom"/>
</dbReference>
<reference evidence="6" key="1">
    <citation type="journal article" date="2020" name="mSystems">
        <title>Genome- and Community-Level Interaction Insights into Carbon Utilization and Element Cycling Functions of Hydrothermarchaeota in Hydrothermal Sediment.</title>
        <authorList>
            <person name="Zhou Z."/>
            <person name="Liu Y."/>
            <person name="Xu W."/>
            <person name="Pan J."/>
            <person name="Luo Z.H."/>
            <person name="Li M."/>
        </authorList>
    </citation>
    <scope>NUCLEOTIDE SEQUENCE [LARGE SCALE GENOMIC DNA]</scope>
    <source>
        <strain evidence="6">SpSt-222</strain>
    </source>
</reference>
<sequence length="374" mass="40254">METRRDARALVRSAVDRTIHLACQIATVPAPTFEEWERARFVAELFEQRGAQPEFDAVGNVIVRRQGEGRGRSLLLAAHLDTVFPRETPLTIERGETWVRGPGIGDNALGVAALVILWELLDALAVRTPGDLLLAADVGEEGLGNLRGMRALIERFGPELGAVVAVEGHNLGRVTNAAVGSVRLRIIVRGPGGHSWGNFGTPSAIHELARIICALTETPVPRSPKTTYNVGTIEGGVSVNTIAPLAQAVVDLRSIDGRELGRLRRTVEEICERHRSSSITVELELLGERPAGETPVDVPLVRETMKILRELGVEPVLDASSTDANAAIAVGIPAVCIGLTRGRGSHTVEETIDVAPLELGLMQLVWLVERFPVS</sequence>
<comment type="caution">
    <text evidence="6">The sequence shown here is derived from an EMBL/GenBank/DDBJ whole genome shotgun (WGS) entry which is preliminary data.</text>
</comment>
<evidence type="ECO:0000259" key="5">
    <source>
        <dbReference type="Pfam" id="PF07687"/>
    </source>
</evidence>
<gene>
    <name evidence="6" type="ORF">ENP47_02880</name>
</gene>
<organism evidence="6">
    <name type="scientific">Thermomicrobium roseum</name>
    <dbReference type="NCBI Taxonomy" id="500"/>
    <lineage>
        <taxon>Bacteria</taxon>
        <taxon>Pseudomonadati</taxon>
        <taxon>Thermomicrobiota</taxon>
        <taxon>Thermomicrobia</taxon>
        <taxon>Thermomicrobiales</taxon>
        <taxon>Thermomicrobiaceae</taxon>
        <taxon>Thermomicrobium</taxon>
    </lineage>
</organism>
<dbReference type="PANTHER" id="PTHR43808">
    <property type="entry name" value="ACETYLORNITHINE DEACETYLASE"/>
    <property type="match status" value="1"/>
</dbReference>
<dbReference type="AlphaFoldDB" id="A0A7C1FQ54"/>
<proteinExistence type="predicted"/>
<dbReference type="EMBL" id="DSJL01000007">
    <property type="protein sequence ID" value="HEF64540.1"/>
    <property type="molecule type" value="Genomic_DNA"/>
</dbReference>
<keyword evidence="4" id="KW-0862">Zinc</keyword>
<dbReference type="InterPro" id="IPR011650">
    <property type="entry name" value="Peptidase_M20_dimer"/>
</dbReference>
<evidence type="ECO:0000256" key="1">
    <source>
        <dbReference type="ARBA" id="ARBA00001947"/>
    </source>
</evidence>
<dbReference type="GO" id="GO:0016787">
    <property type="term" value="F:hydrolase activity"/>
    <property type="evidence" value="ECO:0007669"/>
    <property type="project" value="UniProtKB-KW"/>
</dbReference>
<dbReference type="SUPFAM" id="SSF55031">
    <property type="entry name" value="Bacterial exopeptidase dimerisation domain"/>
    <property type="match status" value="1"/>
</dbReference>
<keyword evidence="2" id="KW-0479">Metal-binding</keyword>
<dbReference type="GO" id="GO:0046872">
    <property type="term" value="F:metal ion binding"/>
    <property type="evidence" value="ECO:0007669"/>
    <property type="project" value="UniProtKB-KW"/>
</dbReference>
<evidence type="ECO:0000313" key="6">
    <source>
        <dbReference type="EMBL" id="HEF64540.1"/>
    </source>
</evidence>